<dbReference type="Proteomes" id="UP000325030">
    <property type="component" value="Chromosome"/>
</dbReference>
<dbReference type="KEGG" id="step:IC006_0639"/>
<accession>A0A510E1Z2</accession>
<dbReference type="EMBL" id="AP018930">
    <property type="protein sequence ID" value="BBG26110.1"/>
    <property type="molecule type" value="Genomic_DNA"/>
</dbReference>
<evidence type="ECO:0000313" key="4">
    <source>
        <dbReference type="EMBL" id="BBG26110.1"/>
    </source>
</evidence>
<keyword evidence="5" id="KW-1185">Reference proteome</keyword>
<evidence type="ECO:0000313" key="1">
    <source>
        <dbReference type="EMBL" id="BBG23353.1"/>
    </source>
</evidence>
<evidence type="ECO:0000313" key="6">
    <source>
        <dbReference type="Proteomes" id="UP000325030"/>
    </source>
</evidence>
<proteinExistence type="predicted"/>
<dbReference type="AlphaFoldDB" id="A0A510DT82"/>
<name>A0A510DT82_9CREN</name>
<evidence type="ECO:0000313" key="2">
    <source>
        <dbReference type="EMBL" id="BBG23355.1"/>
    </source>
</evidence>
<dbReference type="KEGG" id="step:IC006_0637"/>
<dbReference type="EMBL" id="AP018929">
    <property type="protein sequence ID" value="BBG23353.1"/>
    <property type="molecule type" value="Genomic_DNA"/>
</dbReference>
<dbReference type="EMBL" id="AP018930">
    <property type="protein sequence ID" value="BBG26108.1"/>
    <property type="molecule type" value="Genomic_DNA"/>
</dbReference>
<reference evidence="6" key="1">
    <citation type="submission" date="2018-09" db="EMBL/GenBank/DDBJ databases">
        <title>Complete Genome Sequencing of Sulfolobus sp. JCM 16834.</title>
        <authorList>
            <person name="Kato S."/>
            <person name="Itoh T."/>
            <person name="Ohkuma M."/>
        </authorList>
    </citation>
    <scope>NUCLEOTIDE SEQUENCE [LARGE SCALE GENOMIC DNA]</scope>
    <source>
        <strain evidence="6">IC-007</strain>
    </source>
</reference>
<dbReference type="Proteomes" id="UP000322983">
    <property type="component" value="Chromosome"/>
</dbReference>
<organism evidence="2 5">
    <name type="scientific">Sulfuracidifex tepidarius</name>
    <dbReference type="NCBI Taxonomy" id="1294262"/>
    <lineage>
        <taxon>Archaea</taxon>
        <taxon>Thermoproteota</taxon>
        <taxon>Thermoprotei</taxon>
        <taxon>Sulfolobales</taxon>
        <taxon>Sulfolobaceae</taxon>
        <taxon>Sulfuracidifex</taxon>
    </lineage>
</organism>
<gene>
    <name evidence="1" type="ORF">IC006_0637</name>
    <name evidence="2" type="ORF">IC006_0639</name>
    <name evidence="3" type="ORF">IC007_0613</name>
    <name evidence="4" type="ORF">IC007_0615</name>
</gene>
<evidence type="ECO:0000313" key="3">
    <source>
        <dbReference type="EMBL" id="BBG26108.1"/>
    </source>
</evidence>
<accession>A0A510DT82</accession>
<protein>
    <submittedName>
        <fullName evidence="2">Uncharacterized protein</fullName>
    </submittedName>
</protein>
<evidence type="ECO:0000313" key="5">
    <source>
        <dbReference type="Proteomes" id="UP000322983"/>
    </source>
</evidence>
<dbReference type="EMBL" id="AP018929">
    <property type="protein sequence ID" value="BBG23355.1"/>
    <property type="molecule type" value="Genomic_DNA"/>
</dbReference>
<sequence length="39" mass="4408">MTMLRRRVKLWASVSNECEMAVSAMDPVNFNSTDGEFLA</sequence>
<reference evidence="2 5" key="2">
    <citation type="journal article" date="2020" name="Int. J. Syst. Evol. Microbiol.">
        <title>Sulfuracidifex tepidarius gen. nov., sp. nov. and transfer of Sulfolobus metallicus Huber and Stetter 1992 to the genus Sulfuracidifex as Sulfuracidifex metallicus comb. nov.</title>
        <authorList>
            <person name="Itoh T."/>
            <person name="Miura T."/>
            <person name="Sakai H.D."/>
            <person name="Kato S."/>
            <person name="Ohkuma M."/>
            <person name="Takashina T."/>
        </authorList>
    </citation>
    <scope>NUCLEOTIDE SEQUENCE [LARGE SCALE GENOMIC DNA]</scope>
    <source>
        <strain evidence="2 5">IC-006</strain>
        <strain evidence="3">IC-007</strain>
    </source>
</reference>